<sequence length="584" mass="63332">MKGVVAALGLLGVQQFAAAQSSTAKPTICPIHGQQFPAPTGLAKETGFYTFTQEIEDTIKANLTNAPFNETTFSLGMFSTTDDGLLYEYHHTDPTVANSTAGTQKVDANSIYRIASITKILTVYLWLIKDGDRRFNDPITDFLPELKQANEVAQQYATPDWEEVTVGDLAMYLAGAARDYGLNDVALKGYVTSLLPPLAEEELPNNPANGINVAASEDPVCGFFTANLSYSPCSRDVYLSHIGTLAASFPSGYTPLYSNANFALLGLALSSLVGQSEEEIFDQHLVKPLGLNGTTFSNPSDVTKNSVVPSGDLQKSGWKNALGPLDGAAGAFSTTNDLAAIGKSILNSTLTSKAVTRRWFTSTTLNERNDQAVGRGWEIFKQRVNGHSVDLYTKSGNWGVYASVIFLIPSYNFGFSILTAGNSGKLPEVLSNTLVENLLPALEDIAKQQADRNFAGHFSSEKSNTSITVTTDDWPALKVTQFVANGIDLLDSVFALFGKDIDFRLLPSHLYKGNQVGFSGVYQPPSPPAPADEFYWPCQTWLDIDDFTYANVPLGHLVFEVDESGRACSLQAKALRETLQRKQV</sequence>
<name>A0A6A6D259_ZASCE</name>
<dbReference type="InterPro" id="IPR058664">
    <property type="entry name" value="ARB_00930-like_C"/>
</dbReference>
<feature type="signal peptide" evidence="1">
    <location>
        <begin position="1"/>
        <end position="19"/>
    </location>
</feature>
<evidence type="ECO:0000259" key="2">
    <source>
        <dbReference type="Pfam" id="PF00144"/>
    </source>
</evidence>
<proteinExistence type="predicted"/>
<dbReference type="InterPro" id="IPR012338">
    <property type="entry name" value="Beta-lactam/transpept-like"/>
</dbReference>
<dbReference type="Proteomes" id="UP000799537">
    <property type="component" value="Unassembled WGS sequence"/>
</dbReference>
<reference evidence="4" key="1">
    <citation type="journal article" date="2020" name="Stud. Mycol.">
        <title>101 Dothideomycetes genomes: a test case for predicting lifestyles and emergence of pathogens.</title>
        <authorList>
            <person name="Haridas S."/>
            <person name="Albert R."/>
            <person name="Binder M."/>
            <person name="Bloem J."/>
            <person name="Labutti K."/>
            <person name="Salamov A."/>
            <person name="Andreopoulos B."/>
            <person name="Baker S."/>
            <person name="Barry K."/>
            <person name="Bills G."/>
            <person name="Bluhm B."/>
            <person name="Cannon C."/>
            <person name="Castanera R."/>
            <person name="Culley D."/>
            <person name="Daum C."/>
            <person name="Ezra D."/>
            <person name="Gonzalez J."/>
            <person name="Henrissat B."/>
            <person name="Kuo A."/>
            <person name="Liang C."/>
            <person name="Lipzen A."/>
            <person name="Lutzoni F."/>
            <person name="Magnuson J."/>
            <person name="Mondo S."/>
            <person name="Nolan M."/>
            <person name="Ohm R."/>
            <person name="Pangilinan J."/>
            <person name="Park H.-J."/>
            <person name="Ramirez L."/>
            <person name="Alfaro M."/>
            <person name="Sun H."/>
            <person name="Tritt A."/>
            <person name="Yoshinaga Y."/>
            <person name="Zwiers L.-H."/>
            <person name="Turgeon B."/>
            <person name="Goodwin S."/>
            <person name="Spatafora J."/>
            <person name="Crous P."/>
            <person name="Grigoriev I."/>
        </authorList>
    </citation>
    <scope>NUCLEOTIDE SEQUENCE</scope>
    <source>
        <strain evidence="4">ATCC 36951</strain>
    </source>
</reference>
<dbReference type="InterPro" id="IPR001466">
    <property type="entry name" value="Beta-lactam-related"/>
</dbReference>
<organism evidence="4 5">
    <name type="scientific">Zasmidium cellare ATCC 36951</name>
    <dbReference type="NCBI Taxonomy" id="1080233"/>
    <lineage>
        <taxon>Eukaryota</taxon>
        <taxon>Fungi</taxon>
        <taxon>Dikarya</taxon>
        <taxon>Ascomycota</taxon>
        <taxon>Pezizomycotina</taxon>
        <taxon>Dothideomycetes</taxon>
        <taxon>Dothideomycetidae</taxon>
        <taxon>Mycosphaerellales</taxon>
        <taxon>Mycosphaerellaceae</taxon>
        <taxon>Zasmidium</taxon>
    </lineage>
</organism>
<dbReference type="RefSeq" id="XP_033674393.1">
    <property type="nucleotide sequence ID" value="XM_033803344.1"/>
</dbReference>
<keyword evidence="5" id="KW-1185">Reference proteome</keyword>
<dbReference type="OrthoDB" id="10250282at2759"/>
<evidence type="ECO:0000259" key="3">
    <source>
        <dbReference type="Pfam" id="PF26335"/>
    </source>
</evidence>
<keyword evidence="1" id="KW-0732">Signal</keyword>
<dbReference type="AlphaFoldDB" id="A0A6A6D259"/>
<dbReference type="EMBL" id="ML993579">
    <property type="protein sequence ID" value="KAF2173504.1"/>
    <property type="molecule type" value="Genomic_DNA"/>
</dbReference>
<evidence type="ECO:0000256" key="1">
    <source>
        <dbReference type="SAM" id="SignalP"/>
    </source>
</evidence>
<feature type="domain" description="Beta-lactamase-like ARB-00930-like C-terminal" evidence="3">
    <location>
        <begin position="446"/>
        <end position="582"/>
    </location>
</feature>
<feature type="chain" id="PRO_5025471325" evidence="1">
    <location>
        <begin position="20"/>
        <end position="584"/>
    </location>
</feature>
<protein>
    <submittedName>
        <fullName evidence="4">Uncharacterized protein</fullName>
    </submittedName>
</protein>
<evidence type="ECO:0000313" key="4">
    <source>
        <dbReference type="EMBL" id="KAF2173504.1"/>
    </source>
</evidence>
<dbReference type="Pfam" id="PF26335">
    <property type="entry name" value="ARB_00930_C"/>
    <property type="match status" value="1"/>
</dbReference>
<dbReference type="GeneID" id="54556616"/>
<accession>A0A6A6D259</accession>
<dbReference type="InterPro" id="IPR051478">
    <property type="entry name" value="Beta-lactamase-like_AB/R"/>
</dbReference>
<gene>
    <name evidence="4" type="ORF">M409DRAFT_15784</name>
</gene>
<dbReference type="PANTHER" id="PTHR22935">
    <property type="entry name" value="PENICILLIN-BINDING PROTEIN"/>
    <property type="match status" value="1"/>
</dbReference>
<dbReference type="Gene3D" id="3.40.710.10">
    <property type="entry name" value="DD-peptidase/beta-lactamase superfamily"/>
    <property type="match status" value="1"/>
</dbReference>
<dbReference type="PANTHER" id="PTHR22935:SF97">
    <property type="entry name" value="BETA-LACTAMASE-RELATED DOMAIN-CONTAINING PROTEIN"/>
    <property type="match status" value="1"/>
</dbReference>
<feature type="domain" description="Beta-lactamase-related" evidence="2">
    <location>
        <begin position="99"/>
        <end position="424"/>
    </location>
</feature>
<evidence type="ECO:0000313" key="5">
    <source>
        <dbReference type="Proteomes" id="UP000799537"/>
    </source>
</evidence>
<dbReference type="SUPFAM" id="SSF56601">
    <property type="entry name" value="beta-lactamase/transpeptidase-like"/>
    <property type="match status" value="1"/>
</dbReference>
<dbReference type="Pfam" id="PF00144">
    <property type="entry name" value="Beta-lactamase"/>
    <property type="match status" value="1"/>
</dbReference>